<dbReference type="AlphaFoldDB" id="A0A1V9FH33"/>
<evidence type="ECO:0000256" key="1">
    <source>
        <dbReference type="SAM" id="SignalP"/>
    </source>
</evidence>
<name>A0A1V9FH33_9BACT</name>
<keyword evidence="3" id="KW-1185">Reference proteome</keyword>
<feature type="chain" id="PRO_5012528855" evidence="1">
    <location>
        <begin position="19"/>
        <end position="579"/>
    </location>
</feature>
<organism evidence="2 3">
    <name type="scientific">Niastella vici</name>
    <dbReference type="NCBI Taxonomy" id="1703345"/>
    <lineage>
        <taxon>Bacteria</taxon>
        <taxon>Pseudomonadati</taxon>
        <taxon>Bacteroidota</taxon>
        <taxon>Chitinophagia</taxon>
        <taxon>Chitinophagales</taxon>
        <taxon>Chitinophagaceae</taxon>
        <taxon>Niastella</taxon>
    </lineage>
</organism>
<proteinExistence type="predicted"/>
<dbReference type="Proteomes" id="UP000192796">
    <property type="component" value="Unassembled WGS sequence"/>
</dbReference>
<accession>A0A1V9FH33</accession>
<evidence type="ECO:0000313" key="2">
    <source>
        <dbReference type="EMBL" id="OQP57689.1"/>
    </source>
</evidence>
<gene>
    <name evidence="2" type="ORF">A3860_08640</name>
</gene>
<dbReference type="EMBL" id="LVYD01000113">
    <property type="protein sequence ID" value="OQP57689.1"/>
    <property type="molecule type" value="Genomic_DNA"/>
</dbReference>
<keyword evidence="1" id="KW-0732">Signal</keyword>
<evidence type="ECO:0000313" key="3">
    <source>
        <dbReference type="Proteomes" id="UP000192796"/>
    </source>
</evidence>
<dbReference type="STRING" id="1703345.A3860_08640"/>
<dbReference type="RefSeq" id="WP_081155589.1">
    <property type="nucleotide sequence ID" value="NZ_LVYD01000113.1"/>
</dbReference>
<feature type="signal peptide" evidence="1">
    <location>
        <begin position="1"/>
        <end position="18"/>
    </location>
</feature>
<reference evidence="2 3" key="1">
    <citation type="submission" date="2016-03" db="EMBL/GenBank/DDBJ databases">
        <title>Niastella vici sp. nov., isolated from farmland soil.</title>
        <authorList>
            <person name="Chen L."/>
            <person name="Wang D."/>
            <person name="Yang S."/>
            <person name="Wang G."/>
        </authorList>
    </citation>
    <scope>NUCLEOTIDE SEQUENCE [LARGE SCALE GENOMIC DNA]</scope>
    <source>
        <strain evidence="2 3">DJ57</strain>
    </source>
</reference>
<comment type="caution">
    <text evidence="2">The sequence shown here is derived from an EMBL/GenBank/DDBJ whole genome shotgun (WGS) entry which is preliminary data.</text>
</comment>
<protein>
    <submittedName>
        <fullName evidence="2">Uncharacterized protein</fullName>
    </submittedName>
</protein>
<sequence length="579" mass="64705">MKNILLIPIFLISCIAAAAQTNIGDPFATDEDKIHAILQNFCTNAWPKYKEIDNWIKAHKTLPPEVPVPPAVDPFCYDCSAPKGKDQSEEKVDAFVAKSMQPEADMIKTLLAITRAWTMLGGKDGYPAEEYDRLPECMKKLSGQDMLGKVTWLVERVYEDKALKMAKQYKTHPEMEYAGVKFLLACTRGYALITGGSVNDSRPMTYASDWLQTYFDKYEERLTKQYQYNLFPAFIYLPRQIALMHGGEGPSIENLQKWMTKVTDFMHFKLKVDFEAQGHDDNGGKYHALAIGETTIQCKLQEGGCYVWEPVDGNNMEFKVVDVVFTSDQGVAVYKSPQTFSAPVSITVNMCDDNPVFKIAFSKFGGDNETYTASDGSDFNAPMLNSLAMATLGSVNMAKMQVQAQNMQSKAAQFSGKEAQVDAAAKRLREHGNDPGYMQTAQGKADMDMMRQMAKGMGYDPNNIRPDPARMKNLDNLHKANEAMKKRDAKMTQPGYLGSEEYYKDQANIQQLQGNVNMNAITNAAGLNMNMLTIEAPFKIGVKQVVDKIQKDKIDQIAGSKGGWEFGQFHVTLENIVAQ</sequence>